<feature type="non-terminal residue" evidence="2">
    <location>
        <position position="111"/>
    </location>
</feature>
<name>A0A212CID6_CEREH</name>
<gene>
    <name evidence="2" type="ORF">Celaphus_00013081</name>
</gene>
<dbReference type="InterPro" id="IPR015943">
    <property type="entry name" value="WD40/YVTN_repeat-like_dom_sf"/>
</dbReference>
<comment type="caution">
    <text evidence="2">The sequence shown here is derived from an EMBL/GenBank/DDBJ whole genome shotgun (WGS) entry which is preliminary data.</text>
</comment>
<dbReference type="GO" id="GO:0005929">
    <property type="term" value="C:cilium"/>
    <property type="evidence" value="ECO:0007669"/>
    <property type="project" value="TreeGrafter"/>
</dbReference>
<accession>A0A212CID6</accession>
<dbReference type="PROSITE" id="PS50082">
    <property type="entry name" value="WD_REPEATS_2"/>
    <property type="match status" value="1"/>
</dbReference>
<dbReference type="InterPro" id="IPR036322">
    <property type="entry name" value="WD40_repeat_dom_sf"/>
</dbReference>
<dbReference type="Pfam" id="PF00400">
    <property type="entry name" value="WD40"/>
    <property type="match status" value="2"/>
</dbReference>
<protein>
    <submittedName>
        <fullName evidence="2">IFT80</fullName>
    </submittedName>
</protein>
<keyword evidence="3" id="KW-1185">Reference proteome</keyword>
<feature type="non-terminal residue" evidence="2">
    <location>
        <position position="1"/>
    </location>
</feature>
<evidence type="ECO:0000313" key="3">
    <source>
        <dbReference type="Proteomes" id="UP000242450"/>
    </source>
</evidence>
<dbReference type="Proteomes" id="UP000242450">
    <property type="component" value="Chromosome 19"/>
</dbReference>
<dbReference type="InterPro" id="IPR001680">
    <property type="entry name" value="WD40_rpt"/>
</dbReference>
<evidence type="ECO:0000256" key="1">
    <source>
        <dbReference type="PROSITE-ProRule" id="PRU00221"/>
    </source>
</evidence>
<dbReference type="GO" id="GO:0005813">
    <property type="term" value="C:centrosome"/>
    <property type="evidence" value="ECO:0007669"/>
    <property type="project" value="TreeGrafter"/>
</dbReference>
<dbReference type="EMBL" id="MKHE01000019">
    <property type="protein sequence ID" value="OWK05751.1"/>
    <property type="molecule type" value="Genomic_DNA"/>
</dbReference>
<dbReference type="SUPFAM" id="SSF50978">
    <property type="entry name" value="WD40 repeat-like"/>
    <property type="match status" value="1"/>
</dbReference>
<dbReference type="PANTHER" id="PTHR24098">
    <property type="entry name" value="OUTER SEGMENT 5"/>
    <property type="match status" value="1"/>
</dbReference>
<dbReference type="Gene3D" id="2.130.10.10">
    <property type="entry name" value="YVTN repeat-like/Quinoprotein amine dehydrogenase"/>
    <property type="match status" value="1"/>
</dbReference>
<dbReference type="PANTHER" id="PTHR24098:SF11">
    <property type="entry name" value="INTRAFLAGELLAR TRANSPORT PROTEIN 80 HOMOLOG"/>
    <property type="match status" value="1"/>
</dbReference>
<dbReference type="SMART" id="SM00320">
    <property type="entry name" value="WD40"/>
    <property type="match status" value="2"/>
</dbReference>
<proteinExistence type="predicted"/>
<keyword evidence="1" id="KW-0853">WD repeat</keyword>
<dbReference type="GO" id="GO:0030992">
    <property type="term" value="C:intraciliary transport particle B"/>
    <property type="evidence" value="ECO:0007669"/>
    <property type="project" value="TreeGrafter"/>
</dbReference>
<dbReference type="PROSITE" id="PS50294">
    <property type="entry name" value="WD_REPEATS_REGION"/>
    <property type="match status" value="1"/>
</dbReference>
<dbReference type="OrthoDB" id="408728at2759"/>
<dbReference type="GO" id="GO:0060271">
    <property type="term" value="P:cilium assembly"/>
    <property type="evidence" value="ECO:0007669"/>
    <property type="project" value="TreeGrafter"/>
</dbReference>
<dbReference type="AlphaFoldDB" id="A0A212CID6"/>
<reference evidence="2 3" key="1">
    <citation type="journal article" date="2018" name="Mol. Genet. Genomics">
        <title>The red deer Cervus elaphus genome CerEla1.0: sequencing, annotating, genes, and chromosomes.</title>
        <authorList>
            <person name="Bana N.A."/>
            <person name="Nyiri A."/>
            <person name="Nagy J."/>
            <person name="Frank K."/>
            <person name="Nagy T."/>
            <person name="Steger V."/>
            <person name="Schiller M."/>
            <person name="Lakatos P."/>
            <person name="Sugar L."/>
            <person name="Horn P."/>
            <person name="Barta E."/>
            <person name="Orosz L."/>
        </authorList>
    </citation>
    <scope>NUCLEOTIDE SEQUENCE [LARGE SCALE GENOMIC DNA]</scope>
    <source>
        <strain evidence="2">Hungarian</strain>
    </source>
</reference>
<evidence type="ECO:0000313" key="2">
    <source>
        <dbReference type="EMBL" id="OWK05751.1"/>
    </source>
</evidence>
<feature type="repeat" description="WD" evidence="1">
    <location>
        <begin position="37"/>
        <end position="69"/>
    </location>
</feature>
<organism evidence="2 3">
    <name type="scientific">Cervus elaphus hippelaphus</name>
    <name type="common">European red deer</name>
    <dbReference type="NCBI Taxonomy" id="46360"/>
    <lineage>
        <taxon>Eukaryota</taxon>
        <taxon>Metazoa</taxon>
        <taxon>Chordata</taxon>
        <taxon>Craniata</taxon>
        <taxon>Vertebrata</taxon>
        <taxon>Euteleostomi</taxon>
        <taxon>Mammalia</taxon>
        <taxon>Eutheria</taxon>
        <taxon>Laurasiatheria</taxon>
        <taxon>Artiodactyla</taxon>
        <taxon>Ruminantia</taxon>
        <taxon>Pecora</taxon>
        <taxon>Cervidae</taxon>
        <taxon>Cervinae</taxon>
        <taxon>Cervus</taxon>
    </lineage>
</organism>
<sequence>TPVYSVAWGPDSEKVLYTAGKQLIIKPLQPNAKILQWKAHDGIILKVDWNSVNDLILSAGEDCKYKVWDSYGRPLYSSQPHEHPITSVAWAPDGELFAVGSFHTLRLCDKT</sequence>